<accession>A0A369T719</accession>
<dbReference type="Proteomes" id="UP000253941">
    <property type="component" value="Unassembled WGS sequence"/>
</dbReference>
<protein>
    <submittedName>
        <fullName evidence="2">DUF3253 domain-containing protein</fullName>
    </submittedName>
</protein>
<organism evidence="2 3">
    <name type="scientific">Ferruginivarius sediminum</name>
    <dbReference type="NCBI Taxonomy" id="2661937"/>
    <lineage>
        <taxon>Bacteria</taxon>
        <taxon>Pseudomonadati</taxon>
        <taxon>Pseudomonadota</taxon>
        <taxon>Alphaproteobacteria</taxon>
        <taxon>Rhodospirillales</taxon>
        <taxon>Rhodospirillaceae</taxon>
        <taxon>Ferruginivarius</taxon>
    </lineage>
</organism>
<sequence length="92" mass="9838">MAGAPGAAGVHGRGGARHVGRAPAGEEPRAAGRISILRRGRPVDPNVPIKGVVRLALPDGEGWRITKIGRRYYRAALHLLAEILVQAMNNRF</sequence>
<name>A0A369T719_9PROT</name>
<dbReference type="InterPro" id="IPR021660">
    <property type="entry name" value="DUF3253"/>
</dbReference>
<proteinExistence type="predicted"/>
<dbReference type="Pfam" id="PF11625">
    <property type="entry name" value="DUF3253"/>
    <property type="match status" value="1"/>
</dbReference>
<dbReference type="AlphaFoldDB" id="A0A369T719"/>
<comment type="caution">
    <text evidence="2">The sequence shown here is derived from an EMBL/GenBank/DDBJ whole genome shotgun (WGS) entry which is preliminary data.</text>
</comment>
<keyword evidence="3" id="KW-1185">Reference proteome</keyword>
<evidence type="ECO:0000313" key="2">
    <source>
        <dbReference type="EMBL" id="RDD60155.1"/>
    </source>
</evidence>
<evidence type="ECO:0000256" key="1">
    <source>
        <dbReference type="SAM" id="MobiDB-lite"/>
    </source>
</evidence>
<evidence type="ECO:0000313" key="3">
    <source>
        <dbReference type="Proteomes" id="UP000253941"/>
    </source>
</evidence>
<feature type="region of interest" description="Disordered" evidence="1">
    <location>
        <begin position="1"/>
        <end position="31"/>
    </location>
</feature>
<reference evidence="2 3" key="1">
    <citation type="submission" date="2018-07" db="EMBL/GenBank/DDBJ databases">
        <title>Venubactetium sediminum gen. nov., sp. nov., isolated from a marine solar saltern.</title>
        <authorList>
            <person name="Wang S."/>
        </authorList>
    </citation>
    <scope>NUCLEOTIDE SEQUENCE [LARGE SCALE GENOMIC DNA]</scope>
    <source>
        <strain evidence="2 3">WD2A32</strain>
    </source>
</reference>
<feature type="compositionally biased region" description="Low complexity" evidence="1">
    <location>
        <begin position="1"/>
        <end position="10"/>
    </location>
</feature>
<gene>
    <name evidence="2" type="ORF">DRB17_19570</name>
</gene>
<dbReference type="EMBL" id="QPMH01000040">
    <property type="protein sequence ID" value="RDD60155.1"/>
    <property type="molecule type" value="Genomic_DNA"/>
</dbReference>